<dbReference type="OrthoDB" id="5970at2759"/>
<dbReference type="SUPFAM" id="SSF54928">
    <property type="entry name" value="RNA-binding domain, RBD"/>
    <property type="match status" value="1"/>
</dbReference>
<protein>
    <recommendedName>
        <fullName evidence="3">RRM domain-containing protein</fullName>
    </recommendedName>
</protein>
<keyword evidence="8" id="KW-1185">Reference proteome</keyword>
<dbReference type="GO" id="GO:0003723">
    <property type="term" value="F:RNA binding"/>
    <property type="evidence" value="ECO:0007669"/>
    <property type="project" value="UniProtKB-UniRule"/>
</dbReference>
<evidence type="ECO:0000256" key="2">
    <source>
        <dbReference type="SAM" id="MobiDB-lite"/>
    </source>
</evidence>
<evidence type="ECO:0000313" key="9">
    <source>
        <dbReference type="Proteomes" id="UP000325113"/>
    </source>
</evidence>
<keyword evidence="1" id="KW-0694">RNA-binding</keyword>
<feature type="compositionally biased region" description="Low complexity" evidence="2">
    <location>
        <begin position="68"/>
        <end position="83"/>
    </location>
</feature>
<dbReference type="CDD" id="cd00590">
    <property type="entry name" value="RRM_SF"/>
    <property type="match status" value="1"/>
</dbReference>
<sequence>MAAAAGSSAPPLYETVANAVDAQAIGDLHEAETALFQAHRELAALKAASSRRQAAKRPREASPPAPSGPSSSSGAAGSAAAAGAGSGSGSSAGGLLDSMLSAVDASEVTSGGALAGASAKGALFLEQSNDPMLFETELVGAEGWDPADGKDLVVTVPKGYSEATGNTLTLKCTFKSLPGVKRTYGGVLVLKEGQDPLEACLGHIALWQFTDKSLGQDQFYILGYREGEWVTKRISYKTSDPVPGPVTFGKQFWLRFLITHRHMLMYIDGRLIAAHPLSPSHPLKEGDALRIKLPVAADYGERSSVSVSGMWWGSAPLDQAGTSAINRLVHAAVKQAARPQAASTSDPCKVHVGGVPSNAREDTLLTHFAAFEPQKVSLAAGKSFAFITFATPELAKRAIHAAPTMPFHGHTLALELSKAR</sequence>
<dbReference type="InterPro" id="IPR035979">
    <property type="entry name" value="RBD_domain_sf"/>
</dbReference>
<dbReference type="PROSITE" id="PS50102">
    <property type="entry name" value="RRM"/>
    <property type="match status" value="1"/>
</dbReference>
<evidence type="ECO:0000313" key="7">
    <source>
        <dbReference type="Proteomes" id="UP000322899"/>
    </source>
</evidence>
<dbReference type="InterPro" id="IPR012677">
    <property type="entry name" value="Nucleotide-bd_a/b_plait_sf"/>
</dbReference>
<evidence type="ECO:0000313" key="6">
    <source>
        <dbReference type="EMBL" id="KAA0170963.1"/>
    </source>
</evidence>
<dbReference type="InterPro" id="IPR000504">
    <property type="entry name" value="RRM_dom"/>
</dbReference>
<dbReference type="EMBL" id="VLTM01000011">
    <property type="protein sequence ID" value="KAA0165804.1"/>
    <property type="molecule type" value="Genomic_DNA"/>
</dbReference>
<dbReference type="Proteomes" id="UP000325113">
    <property type="component" value="Unassembled WGS sequence"/>
</dbReference>
<dbReference type="Proteomes" id="UP000323011">
    <property type="component" value="Unassembled WGS sequence"/>
</dbReference>
<evidence type="ECO:0000256" key="1">
    <source>
        <dbReference type="PROSITE-ProRule" id="PRU00176"/>
    </source>
</evidence>
<organism evidence="4 8">
    <name type="scientific">Cafeteria roenbergensis</name>
    <name type="common">Marine flagellate</name>
    <dbReference type="NCBI Taxonomy" id="33653"/>
    <lineage>
        <taxon>Eukaryota</taxon>
        <taxon>Sar</taxon>
        <taxon>Stramenopiles</taxon>
        <taxon>Bigyra</taxon>
        <taxon>Opalozoa</taxon>
        <taxon>Bicosoecida</taxon>
        <taxon>Cafeteriaceae</taxon>
        <taxon>Cafeteria</taxon>
    </lineage>
</organism>
<dbReference type="Proteomes" id="UP000322899">
    <property type="component" value="Unassembled WGS sequence"/>
</dbReference>
<feature type="domain" description="RRM" evidence="3">
    <location>
        <begin position="348"/>
        <end position="420"/>
    </location>
</feature>
<feature type="region of interest" description="Disordered" evidence="2">
    <location>
        <begin position="47"/>
        <end position="84"/>
    </location>
</feature>
<evidence type="ECO:0000313" key="8">
    <source>
        <dbReference type="Proteomes" id="UP000323011"/>
    </source>
</evidence>
<name>A0A5A8CJP2_CAFRO</name>
<dbReference type="Gene3D" id="3.30.70.330">
    <property type="match status" value="1"/>
</dbReference>
<evidence type="ECO:0000313" key="5">
    <source>
        <dbReference type="EMBL" id="KAA0165804.1"/>
    </source>
</evidence>
<accession>A0A5A8CJP2</accession>
<dbReference type="AlphaFoldDB" id="A0A5A8CJP2"/>
<comment type="caution">
    <text evidence="4">The sequence shown here is derived from an EMBL/GenBank/DDBJ whole genome shotgun (WGS) entry which is preliminary data.</text>
</comment>
<dbReference type="SMART" id="SM00360">
    <property type="entry name" value="RRM"/>
    <property type="match status" value="1"/>
</dbReference>
<dbReference type="Pfam" id="PF00076">
    <property type="entry name" value="RRM_1"/>
    <property type="match status" value="1"/>
</dbReference>
<reference evidence="7 8" key="1">
    <citation type="submission" date="2019-07" db="EMBL/GenBank/DDBJ databases">
        <title>Genomes of Cafeteria roenbergensis.</title>
        <authorList>
            <person name="Fischer M.G."/>
            <person name="Hackl T."/>
            <person name="Roman M."/>
        </authorList>
    </citation>
    <scope>NUCLEOTIDE SEQUENCE [LARGE SCALE GENOMIC DNA]</scope>
    <source>
        <strain evidence="4 8">BVI</strain>
        <strain evidence="5 9">Cflag</strain>
        <strain evidence="6 7">E4-10P</strain>
    </source>
</reference>
<evidence type="ECO:0000259" key="3">
    <source>
        <dbReference type="PROSITE" id="PS50102"/>
    </source>
</evidence>
<dbReference type="EMBL" id="VLTO01000057">
    <property type="protein sequence ID" value="KAA0170963.1"/>
    <property type="molecule type" value="Genomic_DNA"/>
</dbReference>
<evidence type="ECO:0000313" key="4">
    <source>
        <dbReference type="EMBL" id="KAA0152714.1"/>
    </source>
</evidence>
<proteinExistence type="predicted"/>
<gene>
    <name evidence="6" type="ORF">FNF27_06440</name>
    <name evidence="4" type="ORF">FNF29_03603</name>
    <name evidence="5" type="ORF">FNF31_01781</name>
</gene>
<dbReference type="EMBL" id="VLTN01000019">
    <property type="protein sequence ID" value="KAA0152714.1"/>
    <property type="molecule type" value="Genomic_DNA"/>
</dbReference>